<protein>
    <submittedName>
        <fullName evidence="1">UrcA family protein</fullName>
    </submittedName>
</protein>
<gene>
    <name evidence="1" type="ORF">MTR64_00165</name>
</gene>
<dbReference type="Proteomes" id="UP001162880">
    <property type="component" value="Unassembled WGS sequence"/>
</dbReference>
<name>A0ABT0AWI5_9SPHN</name>
<comment type="caution">
    <text evidence="1">The sequence shown here is derived from an EMBL/GenBank/DDBJ whole genome shotgun (WGS) entry which is preliminary data.</text>
</comment>
<evidence type="ECO:0000313" key="1">
    <source>
        <dbReference type="EMBL" id="MCJ2176968.1"/>
    </source>
</evidence>
<keyword evidence="2" id="KW-1185">Reference proteome</keyword>
<reference evidence="1" key="1">
    <citation type="submission" date="2022-03" db="EMBL/GenBank/DDBJ databases">
        <title>Identification of a novel bacterium isolated from mangrove sediments.</title>
        <authorList>
            <person name="Pan X."/>
        </authorList>
    </citation>
    <scope>NUCLEOTIDE SEQUENCE</scope>
    <source>
        <strain evidence="1">B2580</strain>
    </source>
</reference>
<organism evidence="1 2">
    <name type="scientific">Novosphingobium album</name>
    <name type="common">ex Hu et al. 2023</name>
    <dbReference type="NCBI Taxonomy" id="2930093"/>
    <lineage>
        <taxon>Bacteria</taxon>
        <taxon>Pseudomonadati</taxon>
        <taxon>Pseudomonadota</taxon>
        <taxon>Alphaproteobacteria</taxon>
        <taxon>Sphingomonadales</taxon>
        <taxon>Sphingomonadaceae</taxon>
        <taxon>Novosphingobium</taxon>
    </lineage>
</organism>
<evidence type="ECO:0000313" key="2">
    <source>
        <dbReference type="Proteomes" id="UP001162880"/>
    </source>
</evidence>
<dbReference type="EMBL" id="JALHLE010000001">
    <property type="protein sequence ID" value="MCJ2176968.1"/>
    <property type="molecule type" value="Genomic_DNA"/>
</dbReference>
<dbReference type="RefSeq" id="WP_243989650.1">
    <property type="nucleotide sequence ID" value="NZ_JALHLE010000001.1"/>
</dbReference>
<dbReference type="NCBIfam" id="TIGR04433">
    <property type="entry name" value="UrcA_uranyl"/>
    <property type="match status" value="1"/>
</dbReference>
<proteinExistence type="predicted"/>
<dbReference type="InterPro" id="IPR030972">
    <property type="entry name" value="UrcA_uranyl"/>
</dbReference>
<sequence>MNLAKIAHAQTYLGEPNMTKPAIVLLAAVTAFAGLVPTQAAAHADDLDTMTPGAPADMIVHHNEAAGPFRRVNLADLDLSQPADVTRLRHRLAQAVEFVCGNYATTEQWQIEKVNNCRAVVVPKVKAAFSAATHDARTLHVARR</sequence>
<accession>A0ABT0AWI5</accession>